<dbReference type="Proteomes" id="UP000887540">
    <property type="component" value="Unplaced"/>
</dbReference>
<organism evidence="1 2">
    <name type="scientific">Acrobeloides nanus</name>
    <dbReference type="NCBI Taxonomy" id="290746"/>
    <lineage>
        <taxon>Eukaryota</taxon>
        <taxon>Metazoa</taxon>
        <taxon>Ecdysozoa</taxon>
        <taxon>Nematoda</taxon>
        <taxon>Chromadorea</taxon>
        <taxon>Rhabditida</taxon>
        <taxon>Tylenchina</taxon>
        <taxon>Cephalobomorpha</taxon>
        <taxon>Cephaloboidea</taxon>
        <taxon>Cephalobidae</taxon>
        <taxon>Acrobeloides</taxon>
    </lineage>
</organism>
<sequence length="143" mass="16262">MTKPRQIYDFFERESSDIDDVDDDIEQGTVEADSSMDKSVYFLAHLLAIFWGSTLFGQKASLFTEATPTSLSTKASDPGCPSGGWSTFNDKCYKQRNQVQLYQLLQLSHTNIVIMAGYLIKRLTNVIRELKGRKRLRMLQVIA</sequence>
<name>A0A914DUU0_9BILA</name>
<evidence type="ECO:0000313" key="1">
    <source>
        <dbReference type="Proteomes" id="UP000887540"/>
    </source>
</evidence>
<dbReference type="WBParaSite" id="ACRNAN_scaffold424.g31139.t1">
    <property type="protein sequence ID" value="ACRNAN_scaffold424.g31139.t1"/>
    <property type="gene ID" value="ACRNAN_scaffold424.g31139"/>
</dbReference>
<reference evidence="2" key="1">
    <citation type="submission" date="2022-11" db="UniProtKB">
        <authorList>
            <consortium name="WormBaseParasite"/>
        </authorList>
    </citation>
    <scope>IDENTIFICATION</scope>
</reference>
<accession>A0A914DUU0</accession>
<keyword evidence="1" id="KW-1185">Reference proteome</keyword>
<protein>
    <submittedName>
        <fullName evidence="2">Uncharacterized protein</fullName>
    </submittedName>
</protein>
<proteinExistence type="predicted"/>
<evidence type="ECO:0000313" key="2">
    <source>
        <dbReference type="WBParaSite" id="ACRNAN_scaffold424.g31139.t1"/>
    </source>
</evidence>
<dbReference type="AlphaFoldDB" id="A0A914DUU0"/>